<dbReference type="Proteomes" id="UP000005380">
    <property type="component" value="Chromosome"/>
</dbReference>
<evidence type="ECO:0000313" key="3">
    <source>
        <dbReference type="Proteomes" id="UP000005380"/>
    </source>
</evidence>
<dbReference type="AlphaFoldDB" id="W0DTR0"/>
<name>W0DTR0_9GAMM</name>
<dbReference type="InterPro" id="IPR007272">
    <property type="entry name" value="Sulf_transp_TsuA/YedE"/>
</dbReference>
<evidence type="ECO:0000313" key="2">
    <source>
        <dbReference type="EMBL" id="AHF00384.1"/>
    </source>
</evidence>
<dbReference type="EMBL" id="CP007030">
    <property type="protein sequence ID" value="AHF00384.1"/>
    <property type="molecule type" value="Genomic_DNA"/>
</dbReference>
<feature type="transmembrane region" description="Helical" evidence="1">
    <location>
        <begin position="44"/>
        <end position="63"/>
    </location>
</feature>
<sequence>MWQFIKNPNFLALGMGALFGFLMSRAGATTYDFHVKMFMFEDMQLMKVIVTAVIVAMLGVYLLKRFNVRSITTKTPVDFVKKPYQQGLILGAMLFGIGWGMTAACPGTIPAMIAEGKIGALFTFLGLILGTLAYGILKTYLLHAKESSSS</sequence>
<dbReference type="RefSeq" id="WP_006459706.1">
    <property type="nucleotide sequence ID" value="NZ_CP007030.1"/>
</dbReference>
<dbReference type="STRING" id="717772.THIAE_00265"/>
<reference evidence="2 3" key="1">
    <citation type="submission" date="2013-12" db="EMBL/GenBank/DDBJ databases">
        <authorList>
            <consortium name="DOE Joint Genome Institute"/>
            <person name="Kappler U."/>
            <person name="Huntemann M."/>
            <person name="Han J."/>
            <person name="Chen A."/>
            <person name="Kyrpides N."/>
            <person name="Mavromatis K."/>
            <person name="Markowitz V."/>
            <person name="Palaniappan K."/>
            <person name="Ivanova N."/>
            <person name="Schaumberg A."/>
            <person name="Pati A."/>
            <person name="Liolios K."/>
            <person name="Nordberg H.P."/>
            <person name="Cantor M.N."/>
            <person name="Hua S.X."/>
            <person name="Woyke T."/>
        </authorList>
    </citation>
    <scope>NUCLEOTIDE SEQUENCE [LARGE SCALE GENOMIC DNA]</scope>
    <source>
        <strain evidence="3">AL2</strain>
    </source>
</reference>
<organism evidence="2 3">
    <name type="scientific">Thiomicrospira aerophila AL3</name>
    <dbReference type="NCBI Taxonomy" id="717772"/>
    <lineage>
        <taxon>Bacteria</taxon>
        <taxon>Pseudomonadati</taxon>
        <taxon>Pseudomonadota</taxon>
        <taxon>Gammaproteobacteria</taxon>
        <taxon>Thiotrichales</taxon>
        <taxon>Piscirickettsiaceae</taxon>
        <taxon>Thiomicrospira</taxon>
    </lineage>
</organism>
<feature type="transmembrane region" description="Helical" evidence="1">
    <location>
        <begin position="88"/>
        <end position="112"/>
    </location>
</feature>
<protein>
    <submittedName>
        <fullName evidence="2">Uncharacterized protein</fullName>
    </submittedName>
</protein>
<dbReference type="OrthoDB" id="9790409at2"/>
<dbReference type="eggNOG" id="COG2391">
    <property type="taxonomic scope" value="Bacteria"/>
</dbReference>
<gene>
    <name evidence="2" type="ORF">THIAE_00265</name>
</gene>
<proteinExistence type="predicted"/>
<dbReference type="InParanoid" id="W0DTR0"/>
<evidence type="ECO:0000256" key="1">
    <source>
        <dbReference type="SAM" id="Phobius"/>
    </source>
</evidence>
<dbReference type="Pfam" id="PF04143">
    <property type="entry name" value="Sulf_transp"/>
    <property type="match status" value="1"/>
</dbReference>
<keyword evidence="1" id="KW-1133">Transmembrane helix</keyword>
<dbReference type="HOGENOM" id="CLU_037802_3_0_6"/>
<dbReference type="KEGG" id="tao:THIAE_00265"/>
<keyword evidence="1" id="KW-0812">Transmembrane</keyword>
<accession>W0DTR0</accession>
<keyword evidence="1" id="KW-0472">Membrane</keyword>
<keyword evidence="3" id="KW-1185">Reference proteome</keyword>
<feature type="transmembrane region" description="Helical" evidence="1">
    <location>
        <begin position="118"/>
        <end position="137"/>
    </location>
</feature>